<evidence type="ECO:0000313" key="3">
    <source>
        <dbReference type="EMBL" id="KAK7688912.1"/>
    </source>
</evidence>
<dbReference type="EMBL" id="JASBNA010000009">
    <property type="protein sequence ID" value="KAK7688912.1"/>
    <property type="molecule type" value="Genomic_DNA"/>
</dbReference>
<reference evidence="3 4" key="1">
    <citation type="submission" date="2022-09" db="EMBL/GenBank/DDBJ databases">
        <authorList>
            <person name="Palmer J.M."/>
        </authorList>
    </citation>
    <scope>NUCLEOTIDE SEQUENCE [LARGE SCALE GENOMIC DNA]</scope>
    <source>
        <strain evidence="3 4">DSM 7382</strain>
    </source>
</reference>
<evidence type="ECO:0000313" key="4">
    <source>
        <dbReference type="Proteomes" id="UP001385951"/>
    </source>
</evidence>
<dbReference type="Pfam" id="PF20153">
    <property type="entry name" value="DUF6535"/>
    <property type="match status" value="1"/>
</dbReference>
<dbReference type="AlphaFoldDB" id="A0AAW0G907"/>
<dbReference type="InterPro" id="IPR045338">
    <property type="entry name" value="DUF6535"/>
</dbReference>
<feature type="domain" description="DUF6535" evidence="2">
    <location>
        <begin position="48"/>
        <end position="226"/>
    </location>
</feature>
<comment type="caution">
    <text evidence="3">The sequence shown here is derived from an EMBL/GenBank/DDBJ whole genome shotgun (WGS) entry which is preliminary data.</text>
</comment>
<accession>A0AAW0G907</accession>
<feature type="transmembrane region" description="Helical" evidence="1">
    <location>
        <begin position="195"/>
        <end position="220"/>
    </location>
</feature>
<protein>
    <recommendedName>
        <fullName evidence="2">DUF6535 domain-containing protein</fullName>
    </recommendedName>
</protein>
<evidence type="ECO:0000256" key="1">
    <source>
        <dbReference type="SAM" id="Phobius"/>
    </source>
</evidence>
<feature type="transmembrane region" description="Helical" evidence="1">
    <location>
        <begin position="70"/>
        <end position="89"/>
    </location>
</feature>
<gene>
    <name evidence="3" type="ORF">QCA50_007603</name>
</gene>
<feature type="transmembrane region" description="Helical" evidence="1">
    <location>
        <begin position="143"/>
        <end position="166"/>
    </location>
</feature>
<organism evidence="3 4">
    <name type="scientific">Cerrena zonata</name>
    <dbReference type="NCBI Taxonomy" id="2478898"/>
    <lineage>
        <taxon>Eukaryota</taxon>
        <taxon>Fungi</taxon>
        <taxon>Dikarya</taxon>
        <taxon>Basidiomycota</taxon>
        <taxon>Agaricomycotina</taxon>
        <taxon>Agaricomycetes</taxon>
        <taxon>Polyporales</taxon>
        <taxon>Cerrenaceae</taxon>
        <taxon>Cerrena</taxon>
    </lineage>
</organism>
<keyword evidence="4" id="KW-1185">Reference proteome</keyword>
<feature type="transmembrane region" description="Helical" evidence="1">
    <location>
        <begin position="232"/>
        <end position="258"/>
    </location>
</feature>
<sequence length="645" mass="73184">MSVTASSHPDSYLPRHIMKSVALHRGVDFASEQIFQDDRLHSGTRDGWAKISKLLRQHDERKIQNCKEDIDTLLVFAGLFSAVLTAFVVESYTTLQEDPTDASAQMLVLISLQLQALTASTNVSNEIISSFTPAPFRPSSSALWINGFWFSSLVCSLITASFGILVKQWLREYMMHDSLSPRAEFRVRNFRYTGLVQGGVFELAALLPVLLQCSLLLFFIGLSRFLRDLSPGIGWVVTALIACWLLFFVVTTLAPICWSQCPYKTPILLRPLKAGRSGLYIGWNWIRSGATSIRKRFRRAGFSTHHFTRIGILPQMTLQAFRKLWESITGSFEWWYFCYVEQNIHPSRPFEEDQIRMENYHDIDFLVAADNMFQDDELLEPIGDCLLDVDFTEASECIRRIIKERRNASAKPTKLQSIAWGSPSATRLRSVMAKVLRRQIDILLAETDGELQKWTKQMHEGLMFILTCPAPHPEPRVREFVHWMIGLGKVGAGAVLIALCSRYRYPIHDFAFRDLDDTCISNILQAAKELTAYADADIPSIPTHYNGTVLPVRSDMVKMCHHVISLIGRNIKVIEQYQEDLHQVQMNIESVLHKYRAIDGQFIDAAEIVVSARQKLAQFGLQAPCLVRSSLLVALDMFLPDIGSC</sequence>
<dbReference type="Proteomes" id="UP001385951">
    <property type="component" value="Unassembled WGS sequence"/>
</dbReference>
<keyword evidence="1" id="KW-1133">Transmembrane helix</keyword>
<name>A0AAW0G907_9APHY</name>
<keyword evidence="1" id="KW-0472">Membrane</keyword>
<proteinExistence type="predicted"/>
<evidence type="ECO:0000259" key="2">
    <source>
        <dbReference type="Pfam" id="PF20153"/>
    </source>
</evidence>
<keyword evidence="1" id="KW-0812">Transmembrane</keyword>